<evidence type="ECO:0000313" key="8">
    <source>
        <dbReference type="Proteomes" id="UP000218231"/>
    </source>
</evidence>
<dbReference type="CDD" id="cd09804">
    <property type="entry name" value="Dcp1"/>
    <property type="match status" value="1"/>
</dbReference>
<evidence type="ECO:0000256" key="3">
    <source>
        <dbReference type="ARBA" id="ARBA00022490"/>
    </source>
</evidence>
<dbReference type="Gene3D" id="2.30.29.30">
    <property type="entry name" value="Pleckstrin-homology domain (PH domain)/Phosphotyrosine-binding domain (PTB)"/>
    <property type="match status" value="1"/>
</dbReference>
<comment type="subcellular location">
    <subcellularLocation>
        <location evidence="1">Cytoplasm</location>
    </subcellularLocation>
</comment>
<dbReference type="InterPro" id="IPR036947">
    <property type="entry name" value="POLO_box_dom_sf"/>
</dbReference>
<dbReference type="GO" id="GO:0008047">
    <property type="term" value="F:enzyme activator activity"/>
    <property type="evidence" value="ECO:0007669"/>
    <property type="project" value="InterPro"/>
</dbReference>
<evidence type="ECO:0000256" key="1">
    <source>
        <dbReference type="ARBA" id="ARBA00004496"/>
    </source>
</evidence>
<evidence type="ECO:0000313" key="7">
    <source>
        <dbReference type="EMBL" id="PAV81947.1"/>
    </source>
</evidence>
<dbReference type="SUPFAM" id="SSF56112">
    <property type="entry name" value="Protein kinase-like (PK-like)"/>
    <property type="match status" value="1"/>
</dbReference>
<comment type="similarity">
    <text evidence="2">Belongs to the DCP1 family.</text>
</comment>
<dbReference type="PANTHER" id="PTHR16290:SF0">
    <property type="entry name" value="DECAPPING PROTEIN 1, ISOFORM A"/>
    <property type="match status" value="1"/>
</dbReference>
<dbReference type="Pfam" id="PF06058">
    <property type="entry name" value="DCP1"/>
    <property type="match status" value="1"/>
</dbReference>
<organism evidence="7 8">
    <name type="scientific">Diploscapter pachys</name>
    <dbReference type="NCBI Taxonomy" id="2018661"/>
    <lineage>
        <taxon>Eukaryota</taxon>
        <taxon>Metazoa</taxon>
        <taxon>Ecdysozoa</taxon>
        <taxon>Nematoda</taxon>
        <taxon>Chromadorea</taxon>
        <taxon>Rhabditida</taxon>
        <taxon>Rhabditina</taxon>
        <taxon>Rhabditomorpha</taxon>
        <taxon>Rhabditoidea</taxon>
        <taxon>Rhabditidae</taxon>
        <taxon>Diploscapter</taxon>
    </lineage>
</organism>
<dbReference type="GO" id="GO:0006397">
    <property type="term" value="P:mRNA processing"/>
    <property type="evidence" value="ECO:0007669"/>
    <property type="project" value="UniProtKB-KW"/>
</dbReference>
<dbReference type="GO" id="GO:0000290">
    <property type="term" value="P:deadenylation-dependent decapping of nuclear-transcribed mRNA"/>
    <property type="evidence" value="ECO:0007669"/>
    <property type="project" value="InterPro"/>
</dbReference>
<feature type="compositionally biased region" description="Polar residues" evidence="5">
    <location>
        <begin position="142"/>
        <end position="153"/>
    </location>
</feature>
<dbReference type="GO" id="GO:0000932">
    <property type="term" value="C:P-body"/>
    <property type="evidence" value="ECO:0007669"/>
    <property type="project" value="TreeGrafter"/>
</dbReference>
<sequence>MKVKRKERRNEGCCEFYELCINEISNLKGTYDRIQRVQYDLPADTPPATRALISALLQRVPSNRPNADQVLKFEFFNQPTPKWLPQTALCVEPDLSAMVCLCQFPPSQTVLLLQDFYETIKLQRLQHKQPNVPVRRPLAALSNHQPNGRQPQKQAAEDGAVKKTENGGKRLVEQMQMAMGELRIETNNTVRVVPSSTRRKTTLSQRRCNFEDHARILAVQLNGLVAKLRTAHNLPAEEMYRSRMQSPSCAPPIWITRWIARSDEFFAYSLSDKSHGAGFSDGSFMQLDKDLQRMTYIDQQLTEWPFLVAEDGDVPEALKPRVHQMWDVVDQLHGLNVLGIDKGNRQTAEEVDFLTREPVVRVWDIQAELAAMWLSNGLLQVNWRQGEERLKLFVCPLMQCVSFLDANQRFTTIKFDTLLTYGCAMKFRNYIEKLPDIVARLRQKHVDNQTRNAKMPSDSGKASEKELEARNLQAIQRIDPCAKAIMDKAVHVALYRFRAETKSWEKTECAGSMFIYERVDKPFYSLMIVNRQSLSDFILPIETNIQISKDASNKQIMFVKKMDGTINSFWFHKEDECLRISFTVEKICQALKKGIVPQVDLF</sequence>
<keyword evidence="3" id="KW-0963">Cytoplasm</keyword>
<keyword evidence="4" id="KW-0507">mRNA processing</keyword>
<dbReference type="InterPro" id="IPR011993">
    <property type="entry name" value="PH-like_dom_sf"/>
</dbReference>
<dbReference type="InterPro" id="IPR000959">
    <property type="entry name" value="POLO_box_dom"/>
</dbReference>
<dbReference type="InterPro" id="IPR010334">
    <property type="entry name" value="Dcp1"/>
</dbReference>
<feature type="region of interest" description="Disordered" evidence="5">
    <location>
        <begin position="141"/>
        <end position="167"/>
    </location>
</feature>
<dbReference type="SUPFAM" id="SSF50729">
    <property type="entry name" value="PH domain-like"/>
    <property type="match status" value="1"/>
</dbReference>
<dbReference type="SUPFAM" id="SSF82615">
    <property type="entry name" value="Polo-box domain"/>
    <property type="match status" value="2"/>
</dbReference>
<evidence type="ECO:0000256" key="5">
    <source>
        <dbReference type="SAM" id="MobiDB-lite"/>
    </source>
</evidence>
<evidence type="ECO:0000256" key="4">
    <source>
        <dbReference type="ARBA" id="ARBA00022664"/>
    </source>
</evidence>
<dbReference type="GO" id="GO:0031087">
    <property type="term" value="P:deadenylation-independent decapping of nuclear-transcribed mRNA"/>
    <property type="evidence" value="ECO:0007669"/>
    <property type="project" value="TreeGrafter"/>
</dbReference>
<comment type="caution">
    <text evidence="7">The sequence shown here is derived from an EMBL/GenBank/DDBJ whole genome shotgun (WGS) entry which is preliminary data.</text>
</comment>
<dbReference type="Gene3D" id="1.10.510.10">
    <property type="entry name" value="Transferase(Phosphotransferase) domain 1"/>
    <property type="match status" value="1"/>
</dbReference>
<dbReference type="Proteomes" id="UP000218231">
    <property type="component" value="Unassembled WGS sequence"/>
</dbReference>
<accession>A0A2A2L7C8</accession>
<feature type="compositionally biased region" description="Basic and acidic residues" evidence="5">
    <location>
        <begin position="155"/>
        <end position="167"/>
    </location>
</feature>
<reference evidence="7 8" key="1">
    <citation type="journal article" date="2017" name="Curr. Biol.">
        <title>Genome architecture and evolution of a unichromosomal asexual nematode.</title>
        <authorList>
            <person name="Fradin H."/>
            <person name="Zegar C."/>
            <person name="Gutwein M."/>
            <person name="Lucas J."/>
            <person name="Kovtun M."/>
            <person name="Corcoran D."/>
            <person name="Baugh L.R."/>
            <person name="Kiontke K."/>
            <person name="Gunsalus K."/>
            <person name="Fitch D.H."/>
            <person name="Piano F."/>
        </authorList>
    </citation>
    <scope>NUCLEOTIDE SEQUENCE [LARGE SCALE GENOMIC DNA]</scope>
    <source>
        <strain evidence="7">PF1309</strain>
    </source>
</reference>
<dbReference type="PANTHER" id="PTHR16290">
    <property type="entry name" value="TRANSCRIPTION FACTOR SMIF DECAPPING ENZYME DCP1"/>
    <property type="match status" value="1"/>
</dbReference>
<name>A0A2A2L7C8_9BILA</name>
<evidence type="ECO:0000256" key="2">
    <source>
        <dbReference type="ARBA" id="ARBA00008778"/>
    </source>
</evidence>
<dbReference type="STRING" id="2018661.A0A2A2L7C8"/>
<dbReference type="InterPro" id="IPR011009">
    <property type="entry name" value="Kinase-like_dom_sf"/>
</dbReference>
<dbReference type="OrthoDB" id="440673at2759"/>
<dbReference type="AlphaFoldDB" id="A0A2A2L7C8"/>
<dbReference type="GO" id="GO:0003729">
    <property type="term" value="F:mRNA binding"/>
    <property type="evidence" value="ECO:0007669"/>
    <property type="project" value="TreeGrafter"/>
</dbReference>
<dbReference type="Gene3D" id="3.30.1120.30">
    <property type="entry name" value="POLO box domain"/>
    <property type="match status" value="2"/>
</dbReference>
<keyword evidence="8" id="KW-1185">Reference proteome</keyword>
<dbReference type="EMBL" id="LIAE01007101">
    <property type="protein sequence ID" value="PAV81947.1"/>
    <property type="molecule type" value="Genomic_DNA"/>
</dbReference>
<feature type="domain" description="POLO box" evidence="6">
    <location>
        <begin position="254"/>
        <end position="334"/>
    </location>
</feature>
<dbReference type="Pfam" id="PF00659">
    <property type="entry name" value="POLO_box"/>
    <property type="match status" value="1"/>
</dbReference>
<gene>
    <name evidence="7" type="ORF">WR25_24798</name>
</gene>
<protein>
    <recommendedName>
        <fullName evidence="6">POLO box domain-containing protein</fullName>
    </recommendedName>
</protein>
<evidence type="ECO:0000259" key="6">
    <source>
        <dbReference type="PROSITE" id="PS50078"/>
    </source>
</evidence>
<dbReference type="PROSITE" id="PS50078">
    <property type="entry name" value="POLO_BOX"/>
    <property type="match status" value="1"/>
</dbReference>
<proteinExistence type="inferred from homology"/>